<gene>
    <name evidence="2" type="ORF">PSON_ATCC_30995.1.T0910038</name>
</gene>
<feature type="transmembrane region" description="Helical" evidence="1">
    <location>
        <begin position="131"/>
        <end position="151"/>
    </location>
</feature>
<keyword evidence="1" id="KW-0812">Transmembrane</keyword>
<sequence>MGWRDYYKDYLSIFGSGDDQCPLNHVHVPGFHPHQCLSISEVCIGVTKVEVRILFKDQHLCHPRFKTTKMKIDNTTVICQDGYMLQIDLTLDQNFIYSCVPAWEGKCYIYYNSPRNRGCYRCYNFQSQITFYHLIYFNLQYSIYFNLHILIQNIYIQGSSLTLSLNLFLIINLSTFFFQFLQLVIHNFYSITCQLILICLYSLQILFASLLFYFLTANNIILKKSKLFFCQYLKLK</sequence>
<protein>
    <submittedName>
        <fullName evidence="2">Uncharacterized protein</fullName>
    </submittedName>
</protein>
<evidence type="ECO:0000256" key="1">
    <source>
        <dbReference type="SAM" id="Phobius"/>
    </source>
</evidence>
<evidence type="ECO:0000313" key="3">
    <source>
        <dbReference type="Proteomes" id="UP000692954"/>
    </source>
</evidence>
<feature type="transmembrane region" description="Helical" evidence="1">
    <location>
        <begin position="195"/>
        <end position="216"/>
    </location>
</feature>
<organism evidence="2 3">
    <name type="scientific">Paramecium sonneborni</name>
    <dbReference type="NCBI Taxonomy" id="65129"/>
    <lineage>
        <taxon>Eukaryota</taxon>
        <taxon>Sar</taxon>
        <taxon>Alveolata</taxon>
        <taxon>Ciliophora</taxon>
        <taxon>Intramacronucleata</taxon>
        <taxon>Oligohymenophorea</taxon>
        <taxon>Peniculida</taxon>
        <taxon>Parameciidae</taxon>
        <taxon>Paramecium</taxon>
    </lineage>
</organism>
<evidence type="ECO:0000313" key="2">
    <source>
        <dbReference type="EMBL" id="CAD8108375.1"/>
    </source>
</evidence>
<keyword evidence="1" id="KW-0472">Membrane</keyword>
<comment type="caution">
    <text evidence="2">The sequence shown here is derived from an EMBL/GenBank/DDBJ whole genome shotgun (WGS) entry which is preliminary data.</text>
</comment>
<dbReference type="AlphaFoldDB" id="A0A8S1PZB3"/>
<proteinExistence type="predicted"/>
<dbReference type="Proteomes" id="UP000692954">
    <property type="component" value="Unassembled WGS sequence"/>
</dbReference>
<keyword evidence="1" id="KW-1133">Transmembrane helix</keyword>
<name>A0A8S1PZB3_9CILI</name>
<feature type="transmembrane region" description="Helical" evidence="1">
    <location>
        <begin position="163"/>
        <end position="189"/>
    </location>
</feature>
<dbReference type="EMBL" id="CAJJDN010000091">
    <property type="protein sequence ID" value="CAD8108375.1"/>
    <property type="molecule type" value="Genomic_DNA"/>
</dbReference>
<keyword evidence="3" id="KW-1185">Reference proteome</keyword>
<reference evidence="2" key="1">
    <citation type="submission" date="2021-01" db="EMBL/GenBank/DDBJ databases">
        <authorList>
            <consortium name="Genoscope - CEA"/>
            <person name="William W."/>
        </authorList>
    </citation>
    <scope>NUCLEOTIDE SEQUENCE</scope>
</reference>
<accession>A0A8S1PZB3</accession>